<dbReference type="GO" id="GO:0005634">
    <property type="term" value="C:nucleus"/>
    <property type="evidence" value="ECO:0007669"/>
    <property type="project" value="UniProtKB-SubCell"/>
</dbReference>
<dbReference type="GO" id="GO:0003700">
    <property type="term" value="F:DNA-binding transcription factor activity"/>
    <property type="evidence" value="ECO:0007669"/>
    <property type="project" value="InterPro"/>
</dbReference>
<dbReference type="PANTHER" id="PTHR31429">
    <property type="entry name" value="WRKY TRANSCRIPTION FACTOR 36-RELATED"/>
    <property type="match status" value="1"/>
</dbReference>
<dbReference type="Pfam" id="PF03106">
    <property type="entry name" value="WRKY"/>
    <property type="match status" value="1"/>
</dbReference>
<protein>
    <recommendedName>
        <fullName evidence="8">WRKY domain-containing protein</fullName>
    </recommendedName>
</protein>
<feature type="compositionally biased region" description="Basic and acidic residues" evidence="7">
    <location>
        <begin position="159"/>
        <end position="172"/>
    </location>
</feature>
<proteinExistence type="predicted"/>
<organism evidence="9 10">
    <name type="scientific">Arabis nemorensis</name>
    <dbReference type="NCBI Taxonomy" id="586526"/>
    <lineage>
        <taxon>Eukaryota</taxon>
        <taxon>Viridiplantae</taxon>
        <taxon>Streptophyta</taxon>
        <taxon>Embryophyta</taxon>
        <taxon>Tracheophyta</taxon>
        <taxon>Spermatophyta</taxon>
        <taxon>Magnoliopsida</taxon>
        <taxon>eudicotyledons</taxon>
        <taxon>Gunneridae</taxon>
        <taxon>Pentapetalae</taxon>
        <taxon>rosids</taxon>
        <taxon>malvids</taxon>
        <taxon>Brassicales</taxon>
        <taxon>Brassicaceae</taxon>
        <taxon>Arabideae</taxon>
        <taxon>Arabis</taxon>
    </lineage>
</organism>
<accession>A0A565C2B0</accession>
<comment type="subcellular location">
    <subcellularLocation>
        <location evidence="1">Nucleus</location>
    </subcellularLocation>
</comment>
<evidence type="ECO:0000259" key="8">
    <source>
        <dbReference type="PROSITE" id="PS50811"/>
    </source>
</evidence>
<evidence type="ECO:0000256" key="3">
    <source>
        <dbReference type="ARBA" id="ARBA00023125"/>
    </source>
</evidence>
<comment type="caution">
    <text evidence="9">The sequence shown here is derived from an EMBL/GenBank/DDBJ whole genome shotgun (WGS) entry which is preliminary data.</text>
</comment>
<evidence type="ECO:0000313" key="9">
    <source>
        <dbReference type="EMBL" id="VVB07783.1"/>
    </source>
</evidence>
<dbReference type="EMBL" id="CABITT030000006">
    <property type="protein sequence ID" value="VVB07783.1"/>
    <property type="molecule type" value="Genomic_DNA"/>
</dbReference>
<evidence type="ECO:0000256" key="5">
    <source>
        <dbReference type="ARBA" id="ARBA00023242"/>
    </source>
</evidence>
<dbReference type="Proteomes" id="UP000489600">
    <property type="component" value="Unassembled WGS sequence"/>
</dbReference>
<evidence type="ECO:0000256" key="6">
    <source>
        <dbReference type="SAM" id="Coils"/>
    </source>
</evidence>
<dbReference type="PANTHER" id="PTHR31429:SF68">
    <property type="entry name" value="WRKY TRANSCRIPTION FACTOR 42"/>
    <property type="match status" value="1"/>
</dbReference>
<dbReference type="OrthoDB" id="2020995at2759"/>
<dbReference type="InterPro" id="IPR003657">
    <property type="entry name" value="WRKY_dom"/>
</dbReference>
<feature type="domain" description="WRKY" evidence="8">
    <location>
        <begin position="278"/>
        <end position="344"/>
    </location>
</feature>
<keyword evidence="10" id="KW-1185">Reference proteome</keyword>
<feature type="region of interest" description="Disordered" evidence="7">
    <location>
        <begin position="498"/>
        <end position="520"/>
    </location>
</feature>
<feature type="region of interest" description="Disordered" evidence="7">
    <location>
        <begin position="159"/>
        <end position="258"/>
    </location>
</feature>
<dbReference type="SMART" id="SM00774">
    <property type="entry name" value="WRKY"/>
    <property type="match status" value="1"/>
</dbReference>
<dbReference type="AlphaFoldDB" id="A0A565C2B0"/>
<dbReference type="FunFam" id="2.20.25.80:FF:000002">
    <property type="entry name" value="probable WRKY transcription factor 31"/>
    <property type="match status" value="1"/>
</dbReference>
<dbReference type="SUPFAM" id="SSF118290">
    <property type="entry name" value="WRKY DNA-binding domain"/>
    <property type="match status" value="1"/>
</dbReference>
<dbReference type="GO" id="GO:0043565">
    <property type="term" value="F:sequence-specific DNA binding"/>
    <property type="evidence" value="ECO:0007669"/>
    <property type="project" value="InterPro"/>
</dbReference>
<evidence type="ECO:0000256" key="4">
    <source>
        <dbReference type="ARBA" id="ARBA00023163"/>
    </source>
</evidence>
<keyword evidence="5" id="KW-0539">Nucleus</keyword>
<feature type="coiled-coil region" evidence="6">
    <location>
        <begin position="102"/>
        <end position="143"/>
    </location>
</feature>
<evidence type="ECO:0000256" key="1">
    <source>
        <dbReference type="ARBA" id="ARBA00004123"/>
    </source>
</evidence>
<dbReference type="InterPro" id="IPR044810">
    <property type="entry name" value="WRKY_plant"/>
</dbReference>
<evidence type="ECO:0000256" key="2">
    <source>
        <dbReference type="ARBA" id="ARBA00023015"/>
    </source>
</evidence>
<evidence type="ECO:0000313" key="10">
    <source>
        <dbReference type="Proteomes" id="UP000489600"/>
    </source>
</evidence>
<dbReference type="PROSITE" id="PS50811">
    <property type="entry name" value="WRKY"/>
    <property type="match status" value="1"/>
</dbReference>
<reference evidence="9" key="1">
    <citation type="submission" date="2019-07" db="EMBL/GenBank/DDBJ databases">
        <authorList>
            <person name="Dittberner H."/>
        </authorList>
    </citation>
    <scope>NUCLEOTIDE SEQUENCE [LARGE SCALE GENOMIC DNA]</scope>
</reference>
<keyword evidence="6" id="KW-0175">Coiled coil</keyword>
<keyword evidence="4" id="KW-0804">Transcription</keyword>
<keyword evidence="3" id="KW-0238">DNA-binding</keyword>
<evidence type="ECO:0000256" key="7">
    <source>
        <dbReference type="SAM" id="MobiDB-lite"/>
    </source>
</evidence>
<name>A0A565C2B0_9BRAS</name>
<keyword evidence="2" id="KW-0805">Transcription regulation</keyword>
<gene>
    <name evidence="9" type="ORF">ANE_LOCUS18227</name>
</gene>
<dbReference type="InterPro" id="IPR036576">
    <property type="entry name" value="WRKY_dom_sf"/>
</dbReference>
<sequence>MFRFPVSLEGPRDNTKQPQHRVVMDEVDFFGSAEKRDKVSRDDQNIIVDDETHSVHVKRENSRVDDHEDRSTDINIGLNLLTANTGSDESTVDDGLSVDMEEKRTKCENAQLREELRKSNEDNQRLKEMLSQTTNNFNSLQMQLVAVMRQQQDHHHLATVESKEKEKKRHEAPGMLPRQFMDLGPSSAEASSEERTAVRSGSPPSILENSNSRQGGKRFLVREESPDTEFNGWGNPNKLPKHHASSSNCNGNGNGNVIDQSAAEATMRKARVSVRARSEAPMLSDGCQWRKYGQKMAKGNPCPRAYYRCTMAVGCPVRKQVQRCAEDRSILITTYEGNHNHPLPPAAMTMASTTTAAASMLLSGSTMSGQDGLMNPTNLLARTMLPCSSSMATISASAPFPTITLDLTDSSNGNNATNNNPLMQFSQRSDFAAALNQSVLLQVMGQAMYYNQQQSKFSGLSQSLNAGESVSAATAAIASNPNFAAAIAAAITSIINGSNNHQNGNTNNSNVTTSNVDNRQ</sequence>
<dbReference type="Gene3D" id="2.20.25.80">
    <property type="entry name" value="WRKY domain"/>
    <property type="match status" value="1"/>
</dbReference>